<keyword evidence="4" id="KW-1185">Reference proteome</keyword>
<accession>A0A1R3JAN3</accession>
<feature type="compositionally biased region" description="Polar residues" evidence="2">
    <location>
        <begin position="349"/>
        <end position="359"/>
    </location>
</feature>
<evidence type="ECO:0000313" key="4">
    <source>
        <dbReference type="Proteomes" id="UP000187203"/>
    </source>
</evidence>
<dbReference type="AlphaFoldDB" id="A0A1R3JAN3"/>
<feature type="compositionally biased region" description="Low complexity" evidence="2">
    <location>
        <begin position="327"/>
        <end position="348"/>
    </location>
</feature>
<evidence type="ECO:0000256" key="2">
    <source>
        <dbReference type="SAM" id="MobiDB-lite"/>
    </source>
</evidence>
<gene>
    <name evidence="3" type="ORF">COLO4_18035</name>
</gene>
<keyword evidence="1" id="KW-0175">Coiled coil</keyword>
<protein>
    <submittedName>
        <fullName evidence="3">Uncharacterized protein</fullName>
    </submittedName>
</protein>
<reference evidence="4" key="1">
    <citation type="submission" date="2013-09" db="EMBL/GenBank/DDBJ databases">
        <title>Corchorus olitorius genome sequencing.</title>
        <authorList>
            <person name="Alam M."/>
            <person name="Haque M.S."/>
            <person name="Islam M.S."/>
            <person name="Emdad E.M."/>
            <person name="Islam M.M."/>
            <person name="Ahmed B."/>
            <person name="Halim A."/>
            <person name="Hossen Q.M.M."/>
            <person name="Hossain M.Z."/>
            <person name="Ahmed R."/>
            <person name="Khan M.M."/>
            <person name="Islam R."/>
            <person name="Rashid M.M."/>
            <person name="Khan S.A."/>
            <person name="Rahman M.S."/>
            <person name="Alam M."/>
            <person name="Yahiya A.S."/>
            <person name="Khan M.S."/>
            <person name="Azam M.S."/>
            <person name="Haque T."/>
            <person name="Lashkar M.Z.H."/>
            <person name="Akhand A.I."/>
            <person name="Morshed G."/>
            <person name="Roy S."/>
            <person name="Uddin K.S."/>
            <person name="Rabeya T."/>
            <person name="Hossain A.S."/>
            <person name="Chowdhury A."/>
            <person name="Snigdha A.R."/>
            <person name="Mortoza M.S."/>
            <person name="Matin S.A."/>
            <person name="Hoque S.M.E."/>
            <person name="Islam M.K."/>
            <person name="Roy D.K."/>
            <person name="Haider R."/>
            <person name="Moosa M.M."/>
            <person name="Elias S.M."/>
            <person name="Hasan A.M."/>
            <person name="Jahan S."/>
            <person name="Shafiuddin M."/>
            <person name="Mahmood N."/>
            <person name="Shommy N.S."/>
        </authorList>
    </citation>
    <scope>NUCLEOTIDE SEQUENCE [LARGE SCALE GENOMIC DNA]</scope>
    <source>
        <strain evidence="4">cv. O-4</strain>
    </source>
</reference>
<dbReference type="Proteomes" id="UP000187203">
    <property type="component" value="Unassembled WGS sequence"/>
</dbReference>
<dbReference type="OrthoDB" id="10382013at2759"/>
<evidence type="ECO:0000313" key="3">
    <source>
        <dbReference type="EMBL" id="OMO91891.1"/>
    </source>
</evidence>
<feature type="region of interest" description="Disordered" evidence="2">
    <location>
        <begin position="327"/>
        <end position="359"/>
    </location>
</feature>
<proteinExistence type="predicted"/>
<organism evidence="3 4">
    <name type="scientific">Corchorus olitorius</name>
    <dbReference type="NCBI Taxonomy" id="93759"/>
    <lineage>
        <taxon>Eukaryota</taxon>
        <taxon>Viridiplantae</taxon>
        <taxon>Streptophyta</taxon>
        <taxon>Embryophyta</taxon>
        <taxon>Tracheophyta</taxon>
        <taxon>Spermatophyta</taxon>
        <taxon>Magnoliopsida</taxon>
        <taxon>eudicotyledons</taxon>
        <taxon>Gunneridae</taxon>
        <taxon>Pentapetalae</taxon>
        <taxon>rosids</taxon>
        <taxon>malvids</taxon>
        <taxon>Malvales</taxon>
        <taxon>Malvaceae</taxon>
        <taxon>Grewioideae</taxon>
        <taxon>Apeibeae</taxon>
        <taxon>Corchorus</taxon>
    </lineage>
</organism>
<evidence type="ECO:0000256" key="1">
    <source>
        <dbReference type="SAM" id="Coils"/>
    </source>
</evidence>
<comment type="caution">
    <text evidence="3">The sequence shown here is derived from an EMBL/GenBank/DDBJ whole genome shotgun (WGS) entry which is preliminary data.</text>
</comment>
<name>A0A1R3JAN3_9ROSI</name>
<feature type="region of interest" description="Disordered" evidence="2">
    <location>
        <begin position="183"/>
        <end position="202"/>
    </location>
</feature>
<feature type="coiled-coil region" evidence="1">
    <location>
        <begin position="144"/>
        <end position="178"/>
    </location>
</feature>
<sequence>MEKSPDSDTWVNLENPDDLESHLIFVAATVEEFLNQFKSKVRQHAAELEANVEGYLMSIQEDELLPKTQILELDHDKRHKILDEFIKNLSRKIKLVALEQVGVEDDDDTVYQLISKDFSKLGMEEIIEYESAPKEQMMMGKQLQEELDKRFKELEVKLEEKYKKYEKYGDILERLRKQYEKEKVAENGEGRPKKRQASTSLPELVKQTSPSFMLFGFDKPNLSNSLGLVWPAAQVQPLQTTAAPQPQPQAQAQVYGGSTNIIGQLQPGSAPCTMPTPVYAGMYAGMHNGSAIGQQGVGPRPLQQGVVKQPQSTQQLQRFHQLLQRQQLRQQQQRQQSLASSLAQIRSAPTTSSSSQHQP</sequence>
<dbReference type="EMBL" id="AWUE01016410">
    <property type="protein sequence ID" value="OMO91891.1"/>
    <property type="molecule type" value="Genomic_DNA"/>
</dbReference>